<dbReference type="InterPro" id="IPR038713">
    <property type="entry name" value="Terminase_Gp1_N_sf"/>
</dbReference>
<evidence type="ECO:0000313" key="5">
    <source>
        <dbReference type="Proteomes" id="UP000664466"/>
    </source>
</evidence>
<gene>
    <name evidence="4" type="ORF">J1836_018995</name>
    <name evidence="3" type="ORF">J1836_02070</name>
</gene>
<evidence type="ECO:0000256" key="2">
    <source>
        <dbReference type="ARBA" id="ARBA00023219"/>
    </source>
</evidence>
<name>A0A8B0SEZ3_9GAMM</name>
<dbReference type="Pfam" id="PF03592">
    <property type="entry name" value="Terminase_2"/>
    <property type="match status" value="1"/>
</dbReference>
<organism evidence="4">
    <name type="scientific">Thiothrix fructosivorans</name>
    <dbReference type="NCBI Taxonomy" id="111770"/>
    <lineage>
        <taxon>Bacteria</taxon>
        <taxon>Pseudomonadati</taxon>
        <taxon>Pseudomonadota</taxon>
        <taxon>Gammaproteobacteria</taxon>
        <taxon>Thiotrichales</taxon>
        <taxon>Thiotrichaceae</taxon>
        <taxon>Thiothrix</taxon>
    </lineage>
</organism>
<keyword evidence="5" id="KW-1185">Reference proteome</keyword>
<protein>
    <submittedName>
        <fullName evidence="4">Terminase small subunit</fullName>
    </submittedName>
</protein>
<evidence type="ECO:0000313" key="3">
    <source>
        <dbReference type="EMBL" id="MBO0611717.1"/>
    </source>
</evidence>
<dbReference type="PANTHER" id="PTHR41328:SF2">
    <property type="entry name" value="TERMINASE SMALL SUBUNIT"/>
    <property type="match status" value="1"/>
</dbReference>
<dbReference type="AlphaFoldDB" id="A0A8B0SEZ3"/>
<proteinExistence type="predicted"/>
<dbReference type="PANTHER" id="PTHR41328">
    <property type="entry name" value="TERMINASE SMALL SUBUNIT-RELATED"/>
    <property type="match status" value="1"/>
</dbReference>
<evidence type="ECO:0000256" key="1">
    <source>
        <dbReference type="ARBA" id="ARBA00022612"/>
    </source>
</evidence>
<dbReference type="InterPro" id="IPR005335">
    <property type="entry name" value="Terminase_ssu"/>
</dbReference>
<evidence type="ECO:0000313" key="4">
    <source>
        <dbReference type="EMBL" id="QTX10623.1"/>
    </source>
</evidence>
<geneLocation type="plasmid" evidence="3">
    <name>pTfr446</name>
</geneLocation>
<dbReference type="Proteomes" id="UP000664466">
    <property type="component" value="Unassembled WGS sequence"/>
</dbReference>
<keyword evidence="2" id="KW-0231">Viral genome packaging</keyword>
<dbReference type="InterPro" id="IPR052404">
    <property type="entry name" value="SPP1-like_terminase"/>
</dbReference>
<keyword evidence="3" id="KW-0614">Plasmid</keyword>
<accession>A0A8B0SEZ3</accession>
<dbReference type="RefSeq" id="WP_207249609.1">
    <property type="nucleotide sequence ID" value="NZ_JAFMPM010000005.1"/>
</dbReference>
<keyword evidence="1" id="KW-1188">Viral release from host cell</keyword>
<sequence>MSGFTDKQAAFVREYLVDLNATQAAIRAGYSARTANKTASRLLVNVDIQAAVSAAKQKRAEQVGYTAQRVLQRHAEIDEMDVADILNDSGDLLPIKSWPKVWRKTISGIEITTVGSGDNIAILKKVKWPDKLRNLELLGRHVDVQAYGEPKGSTSDLADVLGQLIGGMPD</sequence>
<dbReference type="EMBL" id="JAFMPM010000005">
    <property type="protein sequence ID" value="MBO0611717.1"/>
    <property type="molecule type" value="Genomic_DNA"/>
</dbReference>
<dbReference type="Gene3D" id="1.10.10.1400">
    <property type="entry name" value="Terminase, small subunit, N-terminal DNA-binding domain, HTH motif"/>
    <property type="match status" value="1"/>
</dbReference>
<dbReference type="GO" id="GO:0051276">
    <property type="term" value="P:chromosome organization"/>
    <property type="evidence" value="ECO:0007669"/>
    <property type="project" value="InterPro"/>
</dbReference>
<reference evidence="3 5" key="1">
    <citation type="submission" date="2021-03" db="EMBL/GenBank/DDBJ databases">
        <title>Draft genome and methylome analysis of Thiotrix fructosivoruns ATCC 49748.</title>
        <authorList>
            <person name="Fomenkov A."/>
            <person name="Grabovich M.Y."/>
            <person name="Roberts R.J."/>
        </authorList>
    </citation>
    <scope>NUCLEOTIDE SEQUENCE [LARGE SCALE GENOMIC DNA]</scope>
    <source>
        <strain evidence="3 5">ATCC 49748</strain>
        <plasmid evidence="3">pTfr446</plasmid>
    </source>
</reference>
<reference evidence="4" key="2">
    <citation type="submission" date="2021-04" db="EMBL/GenBank/DDBJ databases">
        <title>Complete Genome and methylome analysis of Thiothrix fructosivorans ATCC 49748.</title>
        <authorList>
            <person name="Fomenkov A."/>
            <person name="Sun L."/>
            <person name="Vincze T."/>
            <person name="Grabovich M.Y."/>
            <person name="Roberts R.J."/>
        </authorList>
    </citation>
    <scope>NUCLEOTIDE SEQUENCE</scope>
    <source>
        <strain evidence="4">ATCC 49748</strain>
    </source>
</reference>
<dbReference type="EMBL" id="CP072748">
    <property type="protein sequence ID" value="QTX10623.1"/>
    <property type="molecule type" value="Genomic_DNA"/>
</dbReference>